<dbReference type="SUPFAM" id="SSF57701">
    <property type="entry name" value="Zn2/Cys6 DNA-binding domain"/>
    <property type="match status" value="1"/>
</dbReference>
<accession>A0A9W9FT17</accession>
<dbReference type="OrthoDB" id="4356994at2759"/>
<evidence type="ECO:0000256" key="2">
    <source>
        <dbReference type="ARBA" id="ARBA00023125"/>
    </source>
</evidence>
<keyword evidence="2" id="KW-0238">DNA-binding</keyword>
<evidence type="ECO:0000313" key="7">
    <source>
        <dbReference type="EMBL" id="KAJ5105352.1"/>
    </source>
</evidence>
<reference evidence="7" key="1">
    <citation type="submission" date="2022-11" db="EMBL/GenBank/DDBJ databases">
        <authorList>
            <person name="Petersen C."/>
        </authorList>
    </citation>
    <scope>NUCLEOTIDE SEQUENCE</scope>
    <source>
        <strain evidence="7">IBT 34128</strain>
    </source>
</reference>
<dbReference type="SMART" id="SM00066">
    <property type="entry name" value="GAL4"/>
    <property type="match status" value="1"/>
</dbReference>
<dbReference type="GO" id="GO:0003677">
    <property type="term" value="F:DNA binding"/>
    <property type="evidence" value="ECO:0007669"/>
    <property type="project" value="UniProtKB-KW"/>
</dbReference>
<dbReference type="EMBL" id="JAPMSZ010000004">
    <property type="protein sequence ID" value="KAJ5105352.1"/>
    <property type="molecule type" value="Genomic_DNA"/>
</dbReference>
<dbReference type="Gene3D" id="4.10.240.10">
    <property type="entry name" value="Zn(2)-C6 fungal-type DNA-binding domain"/>
    <property type="match status" value="1"/>
</dbReference>
<sequence>MGDQGTMPFRPIAPRLAPGGNGGSNSGPPPEDGRMRRASTACKECQRRRTRCSGVPCTECLAHGRECVFDESSDRRRKASARRTQEELMGLRDFVDQMLAVLRYSTYPGIEHLLHTIRSGASQDDIRATVSHLLAQIPNPPVPDAQNPEMDPNIMSRAMGNFFDPR</sequence>
<evidence type="ECO:0000256" key="4">
    <source>
        <dbReference type="ARBA" id="ARBA00023242"/>
    </source>
</evidence>
<protein>
    <submittedName>
        <fullName evidence="7">C6 transcription factor SndA</fullName>
    </submittedName>
</protein>
<keyword evidence="4" id="KW-0539">Nucleus</keyword>
<dbReference type="CDD" id="cd00067">
    <property type="entry name" value="GAL4"/>
    <property type="match status" value="1"/>
</dbReference>
<keyword evidence="8" id="KW-1185">Reference proteome</keyword>
<dbReference type="InterPro" id="IPR036864">
    <property type="entry name" value="Zn2-C6_fun-type_DNA-bd_sf"/>
</dbReference>
<dbReference type="InterPro" id="IPR001138">
    <property type="entry name" value="Zn2Cys6_DnaBD"/>
</dbReference>
<evidence type="ECO:0000256" key="1">
    <source>
        <dbReference type="ARBA" id="ARBA00023015"/>
    </source>
</evidence>
<comment type="caution">
    <text evidence="7">The sequence shown here is derived from an EMBL/GenBank/DDBJ whole genome shotgun (WGS) entry which is preliminary data.</text>
</comment>
<dbReference type="RefSeq" id="XP_056514348.1">
    <property type="nucleotide sequence ID" value="XM_056653281.1"/>
</dbReference>
<keyword evidence="3" id="KW-0804">Transcription</keyword>
<proteinExistence type="predicted"/>
<dbReference type="AlphaFoldDB" id="A0A9W9FT17"/>
<dbReference type="GeneID" id="81392449"/>
<evidence type="ECO:0000256" key="5">
    <source>
        <dbReference type="SAM" id="MobiDB-lite"/>
    </source>
</evidence>
<feature type="domain" description="Zn(2)-C6 fungal-type" evidence="6">
    <location>
        <begin position="41"/>
        <end position="69"/>
    </location>
</feature>
<dbReference type="PANTHER" id="PTHR47256:SF9">
    <property type="entry name" value="ZN(II)2CYS6 TRANSCRIPTION FACTOR (EUROFUNG)"/>
    <property type="match status" value="1"/>
</dbReference>
<feature type="region of interest" description="Disordered" evidence="5">
    <location>
        <begin position="1"/>
        <end position="37"/>
    </location>
</feature>
<dbReference type="GO" id="GO:0000981">
    <property type="term" value="F:DNA-binding transcription factor activity, RNA polymerase II-specific"/>
    <property type="evidence" value="ECO:0007669"/>
    <property type="project" value="InterPro"/>
</dbReference>
<evidence type="ECO:0000313" key="8">
    <source>
        <dbReference type="Proteomes" id="UP001141434"/>
    </source>
</evidence>
<gene>
    <name evidence="7" type="ORF">NUU61_002699</name>
</gene>
<dbReference type="GO" id="GO:0008270">
    <property type="term" value="F:zinc ion binding"/>
    <property type="evidence" value="ECO:0007669"/>
    <property type="project" value="InterPro"/>
</dbReference>
<organism evidence="7 8">
    <name type="scientific">Penicillium alfredii</name>
    <dbReference type="NCBI Taxonomy" id="1506179"/>
    <lineage>
        <taxon>Eukaryota</taxon>
        <taxon>Fungi</taxon>
        <taxon>Dikarya</taxon>
        <taxon>Ascomycota</taxon>
        <taxon>Pezizomycotina</taxon>
        <taxon>Eurotiomycetes</taxon>
        <taxon>Eurotiomycetidae</taxon>
        <taxon>Eurotiales</taxon>
        <taxon>Aspergillaceae</taxon>
        <taxon>Penicillium</taxon>
    </lineage>
</organism>
<name>A0A9W9FT17_9EURO</name>
<dbReference type="PROSITE" id="PS50048">
    <property type="entry name" value="ZN2_CY6_FUNGAL_2"/>
    <property type="match status" value="1"/>
</dbReference>
<dbReference type="Pfam" id="PF00172">
    <property type="entry name" value="Zn_clus"/>
    <property type="match status" value="1"/>
</dbReference>
<dbReference type="Proteomes" id="UP001141434">
    <property type="component" value="Unassembled WGS sequence"/>
</dbReference>
<reference evidence="7" key="2">
    <citation type="journal article" date="2023" name="IMA Fungus">
        <title>Comparative genomic study of the Penicillium genus elucidates a diverse pangenome and 15 lateral gene transfer events.</title>
        <authorList>
            <person name="Petersen C."/>
            <person name="Sorensen T."/>
            <person name="Nielsen M.R."/>
            <person name="Sondergaard T.E."/>
            <person name="Sorensen J.L."/>
            <person name="Fitzpatrick D.A."/>
            <person name="Frisvad J.C."/>
            <person name="Nielsen K.L."/>
        </authorList>
    </citation>
    <scope>NUCLEOTIDE SEQUENCE</scope>
    <source>
        <strain evidence="7">IBT 34128</strain>
    </source>
</reference>
<evidence type="ECO:0000256" key="3">
    <source>
        <dbReference type="ARBA" id="ARBA00023163"/>
    </source>
</evidence>
<keyword evidence="1" id="KW-0805">Transcription regulation</keyword>
<dbReference type="PANTHER" id="PTHR47256">
    <property type="entry name" value="ZN(II)2CYS6 TRANSCRIPTION FACTOR (EUROFUNG)-RELATED"/>
    <property type="match status" value="1"/>
</dbReference>
<dbReference type="InterPro" id="IPR053187">
    <property type="entry name" value="Notoamide_regulator"/>
</dbReference>
<evidence type="ECO:0000259" key="6">
    <source>
        <dbReference type="PROSITE" id="PS50048"/>
    </source>
</evidence>